<proteinExistence type="predicted"/>
<comment type="caution">
    <text evidence="2">The sequence shown here is derived from an EMBL/GenBank/DDBJ whole genome shotgun (WGS) entry which is preliminary data.</text>
</comment>
<keyword evidence="1" id="KW-0812">Transmembrane</keyword>
<evidence type="ECO:0000313" key="3">
    <source>
        <dbReference type="Proteomes" id="UP000824044"/>
    </source>
</evidence>
<organism evidence="2 3">
    <name type="scientific">Candidatus Gallimonas intestinigallinarum</name>
    <dbReference type="NCBI Taxonomy" id="2838604"/>
    <lineage>
        <taxon>Bacteria</taxon>
        <taxon>Bacillati</taxon>
        <taxon>Bacillota</taxon>
        <taxon>Clostridia</taxon>
        <taxon>Candidatus Gallimonas</taxon>
    </lineage>
</organism>
<feature type="transmembrane region" description="Helical" evidence="1">
    <location>
        <begin position="88"/>
        <end position="105"/>
    </location>
</feature>
<sequence length="195" mass="21106">MQTVRRTLQWGKLVPAGCGALMAVFLFTVSVMPMTPFAVLVGLCAIAAGAVTAVAHFVGQRIHFMRMLAGVVLACIGVWAVISCTDFSYSVLILGMGILFAFRAAEEAIAAYAKRTARAACALHALYALVFLTVGVLLIIQFFTRVFPTASAAIMTAAALMLLWCAVDGVMLWREGIFSEEVLTYRKAEQEEEEE</sequence>
<gene>
    <name evidence="2" type="ORF">H9812_06270</name>
</gene>
<evidence type="ECO:0000256" key="1">
    <source>
        <dbReference type="SAM" id="Phobius"/>
    </source>
</evidence>
<reference evidence="2" key="1">
    <citation type="journal article" date="2021" name="PeerJ">
        <title>Extensive microbial diversity within the chicken gut microbiome revealed by metagenomics and culture.</title>
        <authorList>
            <person name="Gilroy R."/>
            <person name="Ravi A."/>
            <person name="Getino M."/>
            <person name="Pursley I."/>
            <person name="Horton D.L."/>
            <person name="Alikhan N.F."/>
            <person name="Baker D."/>
            <person name="Gharbi K."/>
            <person name="Hall N."/>
            <person name="Watson M."/>
            <person name="Adriaenssens E.M."/>
            <person name="Foster-Nyarko E."/>
            <person name="Jarju S."/>
            <person name="Secka A."/>
            <person name="Antonio M."/>
            <person name="Oren A."/>
            <person name="Chaudhuri R.R."/>
            <person name="La Ragione R."/>
            <person name="Hildebrand F."/>
            <person name="Pallen M.J."/>
        </authorList>
    </citation>
    <scope>NUCLEOTIDE SEQUENCE</scope>
    <source>
        <strain evidence="2">CHK33-5263</strain>
    </source>
</reference>
<feature type="transmembrane region" description="Helical" evidence="1">
    <location>
        <begin position="12"/>
        <end position="31"/>
    </location>
</feature>
<feature type="transmembrane region" description="Helical" evidence="1">
    <location>
        <begin position="64"/>
        <end position="82"/>
    </location>
</feature>
<dbReference type="EMBL" id="DXBS01000118">
    <property type="protein sequence ID" value="HIZ25057.1"/>
    <property type="molecule type" value="Genomic_DNA"/>
</dbReference>
<name>A0A9D2DXG1_9FIRM</name>
<evidence type="ECO:0008006" key="4">
    <source>
        <dbReference type="Google" id="ProtNLM"/>
    </source>
</evidence>
<protein>
    <recommendedName>
        <fullName evidence="4">DUF308 domain-containing protein</fullName>
    </recommendedName>
</protein>
<feature type="transmembrane region" description="Helical" evidence="1">
    <location>
        <begin position="146"/>
        <end position="167"/>
    </location>
</feature>
<reference evidence="2" key="2">
    <citation type="submission" date="2021-04" db="EMBL/GenBank/DDBJ databases">
        <authorList>
            <person name="Gilroy R."/>
        </authorList>
    </citation>
    <scope>NUCLEOTIDE SEQUENCE</scope>
    <source>
        <strain evidence="2">CHK33-5263</strain>
    </source>
</reference>
<dbReference type="AlphaFoldDB" id="A0A9D2DXG1"/>
<feature type="transmembrane region" description="Helical" evidence="1">
    <location>
        <begin position="37"/>
        <end position="57"/>
    </location>
</feature>
<keyword evidence="1" id="KW-0472">Membrane</keyword>
<feature type="transmembrane region" description="Helical" evidence="1">
    <location>
        <begin position="117"/>
        <end position="140"/>
    </location>
</feature>
<accession>A0A9D2DXG1</accession>
<evidence type="ECO:0000313" key="2">
    <source>
        <dbReference type="EMBL" id="HIZ25057.1"/>
    </source>
</evidence>
<keyword evidence="1" id="KW-1133">Transmembrane helix</keyword>
<dbReference type="Proteomes" id="UP000824044">
    <property type="component" value="Unassembled WGS sequence"/>
</dbReference>